<dbReference type="AlphaFoldDB" id="B6H208"/>
<accession>B6H208</accession>
<evidence type="ECO:0000313" key="1">
    <source>
        <dbReference type="EMBL" id="CAP91373.1"/>
    </source>
</evidence>
<dbReference type="VEuPathDB" id="FungiDB:PCH_Pc13g03040"/>
<dbReference type="EMBL" id="AM920428">
    <property type="protein sequence ID" value="CAP91373.1"/>
    <property type="molecule type" value="Genomic_DNA"/>
</dbReference>
<gene>
    <name evidence="1" type="ORF">Pc13g03040</name>
    <name evidence="1" type="ORF">PCH_Pc13g03040</name>
</gene>
<dbReference type="Proteomes" id="UP000000724">
    <property type="component" value="Contig Pc00c13"/>
</dbReference>
<protein>
    <submittedName>
        <fullName evidence="1">Uncharacterized protein</fullName>
    </submittedName>
</protein>
<reference evidence="1 2" key="1">
    <citation type="journal article" date="2008" name="Nat. Biotechnol.">
        <title>Genome sequencing and analysis of the filamentous fungus Penicillium chrysogenum.</title>
        <authorList>
            <person name="van den Berg M.A."/>
            <person name="Albang R."/>
            <person name="Albermann K."/>
            <person name="Badger J.H."/>
            <person name="Daran J.-M."/>
            <person name="Driessen A.J.M."/>
            <person name="Garcia-Estrada C."/>
            <person name="Fedorova N.D."/>
            <person name="Harris D.M."/>
            <person name="Heijne W.H.M."/>
            <person name="Joardar V.S."/>
            <person name="Kiel J.A.K.W."/>
            <person name="Kovalchuk A."/>
            <person name="Martin J.F."/>
            <person name="Nierman W.C."/>
            <person name="Nijland J.G."/>
            <person name="Pronk J.T."/>
            <person name="Roubos J.A."/>
            <person name="van der Klei I.J."/>
            <person name="van Peij N.N.M.E."/>
            <person name="Veenhuis M."/>
            <person name="von Doehren H."/>
            <person name="Wagner C."/>
            <person name="Wortman J.R."/>
            <person name="Bovenberg R.A.L."/>
        </authorList>
    </citation>
    <scope>NUCLEOTIDE SEQUENCE [LARGE SCALE GENOMIC DNA]</scope>
    <source>
        <strain evidence="2">ATCC 28089 / DSM 1075 / NRRL 1951 / Wisconsin 54-1255</strain>
    </source>
</reference>
<sequence>METGCSVYLRVITWPRILGELKTFGTLLGLSMIKVLLWPGDAVGLVVGGSLIRCFRSQGDLSLSAPGPYGYRSVDWSSRGLINGAKNCTDNISDVYCCSFQGYAVATPLL</sequence>
<evidence type="ECO:0000313" key="2">
    <source>
        <dbReference type="Proteomes" id="UP000000724"/>
    </source>
</evidence>
<organism evidence="1 2">
    <name type="scientific">Penicillium rubens (strain ATCC 28089 / DSM 1075 / NRRL 1951 / Wisconsin 54-1255)</name>
    <name type="common">Penicillium chrysogenum</name>
    <dbReference type="NCBI Taxonomy" id="500485"/>
    <lineage>
        <taxon>Eukaryota</taxon>
        <taxon>Fungi</taxon>
        <taxon>Dikarya</taxon>
        <taxon>Ascomycota</taxon>
        <taxon>Pezizomycotina</taxon>
        <taxon>Eurotiomycetes</taxon>
        <taxon>Eurotiomycetidae</taxon>
        <taxon>Eurotiales</taxon>
        <taxon>Aspergillaceae</taxon>
        <taxon>Penicillium</taxon>
        <taxon>Penicillium chrysogenum species complex</taxon>
    </lineage>
</organism>
<keyword evidence="2" id="KW-1185">Reference proteome</keyword>
<dbReference type="HOGENOM" id="CLU_2171869_0_0_1"/>
<proteinExistence type="predicted"/>
<name>B6H208_PENRW</name>